<gene>
    <name evidence="2" type="ORF">EVAR_10030_1</name>
</gene>
<evidence type="ECO:0000313" key="2">
    <source>
        <dbReference type="EMBL" id="GBP16454.1"/>
    </source>
</evidence>
<sequence length="169" mass="18904">MVSTLSVKSRPEQDVGCEHTDANSAGPQATPAPVTGAADRHLGDCLKETTIKIGVFSIPPLCRTSHQCRNRAAEEAGRALYRFPARHNTRLDNSISIHFQFHIFQDILLLNRGDYCVIEIMRDIRLRAGARAAGGRYYRRGVPTFTREELTRAIRQMFFRISVCITASG</sequence>
<name>A0A4C1TRA9_EUMVA</name>
<keyword evidence="3" id="KW-1185">Reference proteome</keyword>
<comment type="caution">
    <text evidence="2">The sequence shown here is derived from an EMBL/GenBank/DDBJ whole genome shotgun (WGS) entry which is preliminary data.</text>
</comment>
<evidence type="ECO:0000313" key="3">
    <source>
        <dbReference type="Proteomes" id="UP000299102"/>
    </source>
</evidence>
<dbReference type="Proteomes" id="UP000299102">
    <property type="component" value="Unassembled WGS sequence"/>
</dbReference>
<feature type="compositionally biased region" description="Basic and acidic residues" evidence="1">
    <location>
        <begin position="9"/>
        <end position="21"/>
    </location>
</feature>
<reference evidence="2 3" key="1">
    <citation type="journal article" date="2019" name="Commun. Biol.">
        <title>The bagworm genome reveals a unique fibroin gene that provides high tensile strength.</title>
        <authorList>
            <person name="Kono N."/>
            <person name="Nakamura H."/>
            <person name="Ohtoshi R."/>
            <person name="Tomita M."/>
            <person name="Numata K."/>
            <person name="Arakawa K."/>
        </authorList>
    </citation>
    <scope>NUCLEOTIDE SEQUENCE [LARGE SCALE GENOMIC DNA]</scope>
</reference>
<organism evidence="2 3">
    <name type="scientific">Eumeta variegata</name>
    <name type="common">Bagworm moth</name>
    <name type="synonym">Eumeta japonica</name>
    <dbReference type="NCBI Taxonomy" id="151549"/>
    <lineage>
        <taxon>Eukaryota</taxon>
        <taxon>Metazoa</taxon>
        <taxon>Ecdysozoa</taxon>
        <taxon>Arthropoda</taxon>
        <taxon>Hexapoda</taxon>
        <taxon>Insecta</taxon>
        <taxon>Pterygota</taxon>
        <taxon>Neoptera</taxon>
        <taxon>Endopterygota</taxon>
        <taxon>Lepidoptera</taxon>
        <taxon>Glossata</taxon>
        <taxon>Ditrysia</taxon>
        <taxon>Tineoidea</taxon>
        <taxon>Psychidae</taxon>
        <taxon>Oiketicinae</taxon>
        <taxon>Eumeta</taxon>
    </lineage>
</organism>
<proteinExistence type="predicted"/>
<evidence type="ECO:0000256" key="1">
    <source>
        <dbReference type="SAM" id="MobiDB-lite"/>
    </source>
</evidence>
<protein>
    <submittedName>
        <fullName evidence="2">Uncharacterized protein</fullName>
    </submittedName>
</protein>
<dbReference type="EMBL" id="BGZK01000079">
    <property type="protein sequence ID" value="GBP16454.1"/>
    <property type="molecule type" value="Genomic_DNA"/>
</dbReference>
<feature type="region of interest" description="Disordered" evidence="1">
    <location>
        <begin position="1"/>
        <end position="35"/>
    </location>
</feature>
<dbReference type="AlphaFoldDB" id="A0A4C1TRA9"/>
<accession>A0A4C1TRA9</accession>